<evidence type="ECO:0000259" key="3">
    <source>
        <dbReference type="Pfam" id="PF00501"/>
    </source>
</evidence>
<keyword evidence="2" id="KW-0576">Peroxisome</keyword>
<dbReference type="Gene3D" id="3.30.300.30">
    <property type="match status" value="1"/>
</dbReference>
<organism evidence="5 6">
    <name type="scientific">Iphiclides podalirius</name>
    <name type="common">scarce swallowtail</name>
    <dbReference type="NCBI Taxonomy" id="110791"/>
    <lineage>
        <taxon>Eukaryota</taxon>
        <taxon>Metazoa</taxon>
        <taxon>Ecdysozoa</taxon>
        <taxon>Arthropoda</taxon>
        <taxon>Hexapoda</taxon>
        <taxon>Insecta</taxon>
        <taxon>Pterygota</taxon>
        <taxon>Neoptera</taxon>
        <taxon>Endopterygota</taxon>
        <taxon>Lepidoptera</taxon>
        <taxon>Glossata</taxon>
        <taxon>Ditrysia</taxon>
        <taxon>Papilionoidea</taxon>
        <taxon>Papilionidae</taxon>
        <taxon>Papilioninae</taxon>
        <taxon>Iphiclides</taxon>
    </lineage>
</organism>
<protein>
    <recommendedName>
        <fullName evidence="7">4-coumarate--CoA ligase</fullName>
    </recommendedName>
</protein>
<dbReference type="PANTHER" id="PTHR24096">
    <property type="entry name" value="LONG-CHAIN-FATTY-ACID--COA LIGASE"/>
    <property type="match status" value="1"/>
</dbReference>
<evidence type="ECO:0000259" key="4">
    <source>
        <dbReference type="Pfam" id="PF13193"/>
    </source>
</evidence>
<dbReference type="InterPro" id="IPR000873">
    <property type="entry name" value="AMP-dep_synth/lig_dom"/>
</dbReference>
<evidence type="ECO:0000313" key="5">
    <source>
        <dbReference type="EMBL" id="CAH2041108.1"/>
    </source>
</evidence>
<feature type="non-terminal residue" evidence="5">
    <location>
        <position position="1"/>
    </location>
</feature>
<dbReference type="InterPro" id="IPR025110">
    <property type="entry name" value="AMP-bd_C"/>
</dbReference>
<dbReference type="Pfam" id="PF00501">
    <property type="entry name" value="AMP-binding"/>
    <property type="match status" value="1"/>
</dbReference>
<evidence type="ECO:0000313" key="6">
    <source>
        <dbReference type="Proteomes" id="UP000837857"/>
    </source>
</evidence>
<dbReference type="InterPro" id="IPR042099">
    <property type="entry name" value="ANL_N_sf"/>
</dbReference>
<dbReference type="PROSITE" id="PS00455">
    <property type="entry name" value="AMP_BINDING"/>
    <property type="match status" value="1"/>
</dbReference>
<dbReference type="Proteomes" id="UP000837857">
    <property type="component" value="Chromosome 13"/>
</dbReference>
<dbReference type="SUPFAM" id="SSF56801">
    <property type="entry name" value="Acetyl-CoA synthetase-like"/>
    <property type="match status" value="1"/>
</dbReference>
<dbReference type="InterPro" id="IPR020845">
    <property type="entry name" value="AMP-binding_CS"/>
</dbReference>
<dbReference type="InterPro" id="IPR045851">
    <property type="entry name" value="AMP-bd_C_sf"/>
</dbReference>
<dbReference type="Gene3D" id="3.40.50.12780">
    <property type="entry name" value="N-terminal domain of ligase-like"/>
    <property type="match status" value="1"/>
</dbReference>
<proteinExistence type="predicted"/>
<feature type="domain" description="AMP-binding enzyme C-terminal" evidence="4">
    <location>
        <begin position="464"/>
        <end position="543"/>
    </location>
</feature>
<dbReference type="PANTHER" id="PTHR24096:SF353">
    <property type="entry name" value="GH16244P-RELATED"/>
    <property type="match status" value="1"/>
</dbReference>
<gene>
    <name evidence="5" type="ORF">IPOD504_LOCUS2906</name>
</gene>
<evidence type="ECO:0000256" key="1">
    <source>
        <dbReference type="ARBA" id="ARBA00004275"/>
    </source>
</evidence>
<accession>A0ABN8HWC9</accession>
<evidence type="ECO:0008006" key="7">
    <source>
        <dbReference type="Google" id="ProtNLM"/>
    </source>
</evidence>
<keyword evidence="6" id="KW-1185">Reference proteome</keyword>
<dbReference type="Pfam" id="PF13193">
    <property type="entry name" value="AMP-binding_C"/>
    <property type="match status" value="1"/>
</dbReference>
<name>A0ABN8HWC9_9NEOP</name>
<reference evidence="5" key="1">
    <citation type="submission" date="2022-03" db="EMBL/GenBank/DDBJ databases">
        <authorList>
            <person name="Martin H S."/>
        </authorList>
    </citation>
    <scope>NUCLEOTIDE SEQUENCE</scope>
</reference>
<feature type="domain" description="AMP-dependent synthetase/ligase" evidence="3">
    <location>
        <begin position="45"/>
        <end position="417"/>
    </location>
</feature>
<comment type="subcellular location">
    <subcellularLocation>
        <location evidence="1">Peroxisome</location>
    </subcellularLocation>
</comment>
<dbReference type="EMBL" id="OW152825">
    <property type="protein sequence ID" value="CAH2041108.1"/>
    <property type="molecule type" value="Genomic_DNA"/>
</dbReference>
<evidence type="ECO:0000256" key="2">
    <source>
        <dbReference type="ARBA" id="ARBA00023140"/>
    </source>
</evidence>
<sequence>MRRQNKILSTQCIKLSSSKSEPNILKSVYNDIPKINGTINDFVWQNLDRWPDKTAVVCAATGHGYTYEQTHRMSISIAASLRAKLRLQNGDVVAVALPNMPEYPCTVLGILEAGCVASLLNPAYTPHELKRLLELVDCKAVVTTAPVYPKVVEALKGSKRRPILVVGHGELPEGALSFTEFAADRAVDTDCLRSARRAPGDLALLPFSSGTSGLPKAVRLTHGSVVAMNQMIYDPDVLAIDEATASFQSAVPAVLPFFHIFGLNAVMMNLLGRGCKLITFPAFEPQLFLETIVKQRVEHLYIVPPMVALLGAHPAASAEALASVRGVVSGAAPLAPEDVQPLLAKNRRLVFRQGYGLTETNGGVSVGGKADRNHAAVGHVFGSCELKVAHPDSLQALGPGQEGEIWVRGPNLMSGYLGSEEEGLVDGWFRTGDLGRYDQRGYLYITDRLKDLIKVKGFQVAPAELEAVLRTHPAVLECGVVGVGVGAGGGRGGEEPLAFVVLRGGEHPSAGALAAYVNARVAPFKRVREVRVVRELPRGPAGKVLRRALRDRYC</sequence>